<dbReference type="EMBL" id="BEZZ01000707">
    <property type="protein sequence ID" value="GCC35479.1"/>
    <property type="molecule type" value="Genomic_DNA"/>
</dbReference>
<dbReference type="InterPro" id="IPR039809">
    <property type="entry name" value="Chemokine_b/g/d"/>
</dbReference>
<feature type="signal peptide" evidence="4">
    <location>
        <begin position="1"/>
        <end position="25"/>
    </location>
</feature>
<evidence type="ECO:0000256" key="3">
    <source>
        <dbReference type="ARBA" id="ARBA00023157"/>
    </source>
</evidence>
<dbReference type="GO" id="GO:0005615">
    <property type="term" value="C:extracellular space"/>
    <property type="evidence" value="ECO:0007669"/>
    <property type="project" value="UniProtKB-KW"/>
</dbReference>
<keyword evidence="2 4" id="KW-0202">Cytokine</keyword>
<name>A0A401SYL2_CHIPU</name>
<dbReference type="STRING" id="137246.A0A401SYL2"/>
<dbReference type="GO" id="GO:0008009">
    <property type="term" value="F:chemokine activity"/>
    <property type="evidence" value="ECO:0007669"/>
    <property type="project" value="InterPro"/>
</dbReference>
<dbReference type="InterPro" id="IPR000827">
    <property type="entry name" value="Chemokine_CC_CS"/>
</dbReference>
<dbReference type="Proteomes" id="UP000287033">
    <property type="component" value="Unassembled WGS sequence"/>
</dbReference>
<dbReference type="PANTHER" id="PTHR12015">
    <property type="entry name" value="SMALL INDUCIBLE CYTOKINE A"/>
    <property type="match status" value="1"/>
</dbReference>
<dbReference type="InterPro" id="IPR036048">
    <property type="entry name" value="Interleukin_8-like_sf"/>
</dbReference>
<dbReference type="OMA" id="IVACYHE"/>
<feature type="chain" id="PRO_5018822700" description="C-C motif chemokine" evidence="4">
    <location>
        <begin position="26"/>
        <end position="100"/>
    </location>
</feature>
<dbReference type="AlphaFoldDB" id="A0A401SYL2"/>
<dbReference type="SUPFAM" id="SSF54117">
    <property type="entry name" value="Interleukin 8-like chemokines"/>
    <property type="match status" value="1"/>
</dbReference>
<evidence type="ECO:0000259" key="5">
    <source>
        <dbReference type="SMART" id="SM00199"/>
    </source>
</evidence>
<comment type="caution">
    <text evidence="6">The sequence shown here is derived from an EMBL/GenBank/DDBJ whole genome shotgun (WGS) entry which is preliminary data.</text>
</comment>
<evidence type="ECO:0000313" key="6">
    <source>
        <dbReference type="EMBL" id="GCC35479.1"/>
    </source>
</evidence>
<dbReference type="PROSITE" id="PS00472">
    <property type="entry name" value="SMALL_CYTOKINES_CC"/>
    <property type="match status" value="1"/>
</dbReference>
<keyword evidence="4" id="KW-0964">Secreted</keyword>
<protein>
    <recommendedName>
        <fullName evidence="4">C-C motif chemokine</fullName>
    </recommendedName>
</protein>
<evidence type="ECO:0000256" key="4">
    <source>
        <dbReference type="RuleBase" id="RU361150"/>
    </source>
</evidence>
<proteinExistence type="inferred from homology"/>
<keyword evidence="4" id="KW-0145">Chemotaxis</keyword>
<keyword evidence="4" id="KW-0732">Signal</keyword>
<dbReference type="Pfam" id="PF00048">
    <property type="entry name" value="IL8"/>
    <property type="match status" value="1"/>
</dbReference>
<reference evidence="6 7" key="1">
    <citation type="journal article" date="2018" name="Nat. Ecol. Evol.">
        <title>Shark genomes provide insights into elasmobranch evolution and the origin of vertebrates.</title>
        <authorList>
            <person name="Hara Y"/>
            <person name="Yamaguchi K"/>
            <person name="Onimaru K"/>
            <person name="Kadota M"/>
            <person name="Koyanagi M"/>
            <person name="Keeley SD"/>
            <person name="Tatsumi K"/>
            <person name="Tanaka K"/>
            <person name="Motone F"/>
            <person name="Kageyama Y"/>
            <person name="Nozu R"/>
            <person name="Adachi N"/>
            <person name="Nishimura O"/>
            <person name="Nakagawa R"/>
            <person name="Tanegashima C"/>
            <person name="Kiyatake I"/>
            <person name="Matsumoto R"/>
            <person name="Murakumo K"/>
            <person name="Nishida K"/>
            <person name="Terakita A"/>
            <person name="Kuratani S"/>
            <person name="Sato K"/>
            <person name="Hyodo S Kuraku.S."/>
        </authorList>
    </citation>
    <scope>NUCLEOTIDE SEQUENCE [LARGE SCALE GENOMIC DNA]</scope>
</reference>
<evidence type="ECO:0000256" key="1">
    <source>
        <dbReference type="ARBA" id="ARBA00010868"/>
    </source>
</evidence>
<dbReference type="Gene3D" id="2.40.50.40">
    <property type="match status" value="1"/>
</dbReference>
<organism evidence="6 7">
    <name type="scientific">Chiloscyllium punctatum</name>
    <name type="common">Brownbanded bambooshark</name>
    <name type="synonym">Hemiscyllium punctatum</name>
    <dbReference type="NCBI Taxonomy" id="137246"/>
    <lineage>
        <taxon>Eukaryota</taxon>
        <taxon>Metazoa</taxon>
        <taxon>Chordata</taxon>
        <taxon>Craniata</taxon>
        <taxon>Vertebrata</taxon>
        <taxon>Chondrichthyes</taxon>
        <taxon>Elasmobranchii</taxon>
        <taxon>Galeomorphii</taxon>
        <taxon>Galeoidea</taxon>
        <taxon>Orectolobiformes</taxon>
        <taxon>Hemiscylliidae</taxon>
        <taxon>Chiloscyllium</taxon>
    </lineage>
</organism>
<feature type="domain" description="Chemokine interleukin-8-like" evidence="5">
    <location>
        <begin position="32"/>
        <end position="92"/>
    </location>
</feature>
<evidence type="ECO:0000256" key="2">
    <source>
        <dbReference type="ARBA" id="ARBA00022514"/>
    </source>
</evidence>
<dbReference type="SMART" id="SM00199">
    <property type="entry name" value="SCY"/>
    <property type="match status" value="1"/>
</dbReference>
<dbReference type="OrthoDB" id="9909116at2759"/>
<dbReference type="InterPro" id="IPR001811">
    <property type="entry name" value="Chemokine_IL8-like_dom"/>
</dbReference>
<comment type="subcellular location">
    <subcellularLocation>
        <location evidence="4">Secreted</location>
    </subcellularLocation>
</comment>
<dbReference type="GO" id="GO:0006955">
    <property type="term" value="P:immune response"/>
    <property type="evidence" value="ECO:0007669"/>
    <property type="project" value="InterPro"/>
</dbReference>
<keyword evidence="3" id="KW-1015">Disulfide bond</keyword>
<gene>
    <name evidence="6" type="ORF">chiPu_0013964</name>
</gene>
<sequence length="100" mass="10988">MSGIMSVHIKVVLLLSAIAWHTCKGGRGDDGAIDCCLDVSHVKIPRAIVKACQVQHTAMGCRISAVIFTTVKNRKLCAPQGPRWVNRILKKCERHNTLLV</sequence>
<keyword evidence="7" id="KW-1185">Reference proteome</keyword>
<accession>A0A401SYL2</accession>
<comment type="similarity">
    <text evidence="1 4">Belongs to the intercrine beta (chemokine CC) family.</text>
</comment>
<evidence type="ECO:0000313" key="7">
    <source>
        <dbReference type="Proteomes" id="UP000287033"/>
    </source>
</evidence>